<feature type="transmembrane region" description="Helical" evidence="2">
    <location>
        <begin position="63"/>
        <end position="85"/>
    </location>
</feature>
<sequence length="557" mass="59040">MTDAALPPEPGPAGTPPVDGTAWRRLHRVTPLLNAWKIAAALVVILVIQGLDDLLRIDLPVLTLVLILAGVILVATLIGLTYSYFAWRRTEYAITTEAVVQRSGIFFRKERVARLTRIQAVEVTQPILGRIFGFAGIKVESAGGAEANMSLAYLTMDEASDVRNEILARAAGVDIDSVEDADLEGATSPAEVADAVVGADGVTAPAVDGAAPTGPAKPANLANPARPARPAGRRLAPEAPEHQVFALPAGRLVGSLLAHGATVGVVLGVTGVVVGGLLSGGGEWIFSSLFGLLGAVGFLWSRFSTEFNFRVATSPDGLRVRHGLLETKARTIPPGRIQALTVLQGPIWRRFGWWRARLTLASQGTSSDGTETSDVLLPVGSSDELIMLIRLAVPELEDEDLPVLQAGLTGIDDGEGWVPSPRRARWLDPIAYRRNAFRVLGSVIALRKGRIFRELSIVPHERTQSLGVTQGPLERRLRLVSFTPHSSGSIEPSLPHLDAGVAAQLLVEQAERARSARRSAGPERWMHRDEAADGAAPEPAAGAAPTASAEVGGPPQP</sequence>
<keyword evidence="2" id="KW-1133">Transmembrane helix</keyword>
<gene>
    <name evidence="4" type="ORF">C8046_08010</name>
</gene>
<feature type="transmembrane region" description="Helical" evidence="2">
    <location>
        <begin position="284"/>
        <end position="301"/>
    </location>
</feature>
<feature type="transmembrane region" description="Helical" evidence="2">
    <location>
        <begin position="256"/>
        <end position="278"/>
    </location>
</feature>
<feature type="transmembrane region" description="Helical" evidence="2">
    <location>
        <begin position="32"/>
        <end position="51"/>
    </location>
</feature>
<feature type="domain" description="YdbS-like PH" evidence="3">
    <location>
        <begin position="432"/>
        <end position="505"/>
    </location>
</feature>
<evidence type="ECO:0000313" key="5">
    <source>
        <dbReference type="Proteomes" id="UP000245166"/>
    </source>
</evidence>
<dbReference type="InterPro" id="IPR014529">
    <property type="entry name" value="UCP026631"/>
</dbReference>
<dbReference type="Proteomes" id="UP000245166">
    <property type="component" value="Unassembled WGS sequence"/>
</dbReference>
<feature type="compositionally biased region" description="Low complexity" evidence="1">
    <location>
        <begin position="533"/>
        <end position="557"/>
    </location>
</feature>
<keyword evidence="2" id="KW-0472">Membrane</keyword>
<keyword evidence="2" id="KW-0812">Transmembrane</keyword>
<reference evidence="4 5" key="1">
    <citation type="submission" date="2018-03" db="EMBL/GenBank/DDBJ databases">
        <title>Genome assembly of novel Miniimonas species PCH200.</title>
        <authorList>
            <person name="Thakur V."/>
            <person name="Kumar V."/>
            <person name="Singh D."/>
        </authorList>
    </citation>
    <scope>NUCLEOTIDE SEQUENCE [LARGE SCALE GENOMIC DNA]</scope>
    <source>
        <strain evidence="4 5">PCH200</strain>
    </source>
</reference>
<keyword evidence="5" id="KW-1185">Reference proteome</keyword>
<accession>A0A2U1ZUK6</accession>
<feature type="compositionally biased region" description="Basic and acidic residues" evidence="1">
    <location>
        <begin position="512"/>
        <end position="531"/>
    </location>
</feature>
<dbReference type="Pfam" id="PF03703">
    <property type="entry name" value="bPH_2"/>
    <property type="match status" value="3"/>
</dbReference>
<feature type="region of interest" description="Disordered" evidence="1">
    <location>
        <begin position="512"/>
        <end position="557"/>
    </location>
</feature>
<feature type="region of interest" description="Disordered" evidence="1">
    <location>
        <begin position="207"/>
        <end position="233"/>
    </location>
</feature>
<evidence type="ECO:0000256" key="1">
    <source>
        <dbReference type="SAM" id="MobiDB-lite"/>
    </source>
</evidence>
<proteinExistence type="predicted"/>
<dbReference type="PANTHER" id="PTHR34473">
    <property type="entry name" value="UPF0699 TRANSMEMBRANE PROTEIN YDBS"/>
    <property type="match status" value="1"/>
</dbReference>
<name>A0A2U1ZUK6_9MICO</name>
<protein>
    <recommendedName>
        <fullName evidence="3">YdbS-like PH domain-containing protein</fullName>
    </recommendedName>
</protein>
<dbReference type="OrthoDB" id="3190163at2"/>
<dbReference type="PANTHER" id="PTHR34473:SF2">
    <property type="entry name" value="UPF0699 TRANSMEMBRANE PROTEIN YDBT"/>
    <property type="match status" value="1"/>
</dbReference>
<dbReference type="AlphaFoldDB" id="A0A2U1ZUK6"/>
<feature type="domain" description="YdbS-like PH" evidence="3">
    <location>
        <begin position="308"/>
        <end position="365"/>
    </location>
</feature>
<dbReference type="PIRSF" id="PIRSF026631">
    <property type="entry name" value="UCP026631"/>
    <property type="match status" value="1"/>
</dbReference>
<feature type="domain" description="YdbS-like PH" evidence="3">
    <location>
        <begin position="87"/>
        <end position="166"/>
    </location>
</feature>
<dbReference type="InterPro" id="IPR005182">
    <property type="entry name" value="YdbS-like_PH"/>
</dbReference>
<evidence type="ECO:0000259" key="3">
    <source>
        <dbReference type="Pfam" id="PF03703"/>
    </source>
</evidence>
<comment type="caution">
    <text evidence="4">The sequence shown here is derived from an EMBL/GenBank/DDBJ whole genome shotgun (WGS) entry which is preliminary data.</text>
</comment>
<dbReference type="RefSeq" id="WP_109228982.1">
    <property type="nucleotide sequence ID" value="NZ_PYHR01000002.1"/>
</dbReference>
<organism evidence="4 5">
    <name type="scientific">Serinibacter arcticus</name>
    <dbReference type="NCBI Taxonomy" id="1655435"/>
    <lineage>
        <taxon>Bacteria</taxon>
        <taxon>Bacillati</taxon>
        <taxon>Actinomycetota</taxon>
        <taxon>Actinomycetes</taxon>
        <taxon>Micrococcales</taxon>
        <taxon>Beutenbergiaceae</taxon>
        <taxon>Serinibacter</taxon>
    </lineage>
</organism>
<dbReference type="EMBL" id="PYHR01000002">
    <property type="protein sequence ID" value="PWD50602.1"/>
    <property type="molecule type" value="Genomic_DNA"/>
</dbReference>
<evidence type="ECO:0000256" key="2">
    <source>
        <dbReference type="SAM" id="Phobius"/>
    </source>
</evidence>
<evidence type="ECO:0000313" key="4">
    <source>
        <dbReference type="EMBL" id="PWD50602.1"/>
    </source>
</evidence>